<sequence>MIDSESLQIIAILIVIVIAALLIFSHLGKKLNEAEKYIESRAKEKENESENEKEYTIAL</sequence>
<dbReference type="EMBL" id="DUJU01000057">
    <property type="protein sequence ID" value="HIH93474.1"/>
    <property type="molecule type" value="Genomic_DNA"/>
</dbReference>
<keyword evidence="1" id="KW-0472">Membrane</keyword>
<dbReference type="GeneID" id="24783039"/>
<feature type="transmembrane region" description="Helical" evidence="1">
    <location>
        <begin position="6"/>
        <end position="27"/>
    </location>
</feature>
<protein>
    <submittedName>
        <fullName evidence="2">Uncharacterized protein</fullName>
    </submittedName>
</protein>
<accession>A0A832SFB9</accession>
<evidence type="ECO:0000313" key="3">
    <source>
        <dbReference type="Proteomes" id="UP000600774"/>
    </source>
</evidence>
<proteinExistence type="predicted"/>
<dbReference type="AlphaFoldDB" id="A0A832SFB9"/>
<keyword evidence="1" id="KW-0812">Transmembrane</keyword>
<name>A0A832SFB9_9EURY</name>
<evidence type="ECO:0000256" key="1">
    <source>
        <dbReference type="SAM" id="Phobius"/>
    </source>
</evidence>
<comment type="caution">
    <text evidence="2">The sequence shown here is derived from an EMBL/GenBank/DDBJ whole genome shotgun (WGS) entry which is preliminary data.</text>
</comment>
<gene>
    <name evidence="2" type="ORF">HA338_05365</name>
</gene>
<reference evidence="2" key="1">
    <citation type="journal article" date="2020" name="bioRxiv">
        <title>A rank-normalized archaeal taxonomy based on genome phylogeny resolves widespread incomplete and uneven classifications.</title>
        <authorList>
            <person name="Rinke C."/>
            <person name="Chuvochina M."/>
            <person name="Mussig A.J."/>
            <person name="Chaumeil P.-A."/>
            <person name="Waite D.W."/>
            <person name="Whitman W.B."/>
            <person name="Parks D.H."/>
            <person name="Hugenholtz P."/>
        </authorList>
    </citation>
    <scope>NUCLEOTIDE SEQUENCE</scope>
    <source>
        <strain evidence="2">UBA8876</strain>
    </source>
</reference>
<dbReference type="Proteomes" id="UP000600774">
    <property type="component" value="Unassembled WGS sequence"/>
</dbReference>
<dbReference type="RefSeq" id="WP_048065714.1">
    <property type="nucleotide sequence ID" value="NZ_DUJU01000057.1"/>
</dbReference>
<evidence type="ECO:0000313" key="2">
    <source>
        <dbReference type="EMBL" id="HIH93474.1"/>
    </source>
</evidence>
<organism evidence="2 3">
    <name type="scientific">Methanosarcina acetivorans</name>
    <dbReference type="NCBI Taxonomy" id="2214"/>
    <lineage>
        <taxon>Archaea</taxon>
        <taxon>Methanobacteriati</taxon>
        <taxon>Methanobacteriota</taxon>
        <taxon>Stenosarchaea group</taxon>
        <taxon>Methanomicrobia</taxon>
        <taxon>Methanosarcinales</taxon>
        <taxon>Methanosarcinaceae</taxon>
        <taxon>Methanosarcina</taxon>
    </lineage>
</organism>
<keyword evidence="1" id="KW-1133">Transmembrane helix</keyword>